<comment type="cofactor">
    <cofactor evidence="1 10">
        <name>Mg(2+)</name>
        <dbReference type="ChEBI" id="CHEBI:18420"/>
    </cofactor>
</comment>
<dbReference type="GO" id="GO:0005524">
    <property type="term" value="F:ATP binding"/>
    <property type="evidence" value="ECO:0007669"/>
    <property type="project" value="UniProtKB-UniRule"/>
</dbReference>
<dbReference type="HAMAP" id="MF_00185">
    <property type="entry name" value="IPP_trans"/>
    <property type="match status" value="1"/>
</dbReference>
<evidence type="ECO:0000256" key="10">
    <source>
        <dbReference type="HAMAP-Rule" id="MF_00185"/>
    </source>
</evidence>
<evidence type="ECO:0000256" key="2">
    <source>
        <dbReference type="ARBA" id="ARBA00003213"/>
    </source>
</evidence>
<accession>A0A7C3SHY1</accession>
<name>A0A7C3SHY1_9BACT</name>
<feature type="binding site" evidence="10">
    <location>
        <begin position="11"/>
        <end position="18"/>
    </location>
    <ligand>
        <name>ATP</name>
        <dbReference type="ChEBI" id="CHEBI:30616"/>
    </ligand>
</feature>
<comment type="caution">
    <text evidence="10">Lacks conserved residue(s) required for the propagation of feature annotation.</text>
</comment>
<proteinExistence type="inferred from homology"/>
<comment type="similarity">
    <text evidence="3 10 13">Belongs to the IPP transferase family.</text>
</comment>
<evidence type="ECO:0000256" key="13">
    <source>
        <dbReference type="RuleBase" id="RU003785"/>
    </source>
</evidence>
<keyword evidence="4 10" id="KW-0808">Transferase</keyword>
<evidence type="ECO:0000256" key="4">
    <source>
        <dbReference type="ARBA" id="ARBA00022679"/>
    </source>
</evidence>
<evidence type="ECO:0000256" key="6">
    <source>
        <dbReference type="ARBA" id="ARBA00022741"/>
    </source>
</evidence>
<dbReference type="InterPro" id="IPR039657">
    <property type="entry name" value="Dimethylallyltransferase"/>
</dbReference>
<dbReference type="EMBL" id="DTHB01000016">
    <property type="protein sequence ID" value="HGB13961.1"/>
    <property type="molecule type" value="Genomic_DNA"/>
</dbReference>
<dbReference type="PANTHER" id="PTHR11088:SF60">
    <property type="entry name" value="TRNA DIMETHYLALLYLTRANSFERASE"/>
    <property type="match status" value="1"/>
</dbReference>
<evidence type="ECO:0000313" key="14">
    <source>
        <dbReference type="EMBL" id="HGB13961.1"/>
    </source>
</evidence>
<dbReference type="EC" id="2.5.1.75" evidence="10"/>
<evidence type="ECO:0000256" key="1">
    <source>
        <dbReference type="ARBA" id="ARBA00001946"/>
    </source>
</evidence>
<dbReference type="AlphaFoldDB" id="A0A7C3SHY1"/>
<reference evidence="14" key="1">
    <citation type="journal article" date="2020" name="mSystems">
        <title>Genome- and Community-Level Interaction Insights into Carbon Utilization and Element Cycling Functions of Hydrothermarchaeota in Hydrothermal Sediment.</title>
        <authorList>
            <person name="Zhou Z."/>
            <person name="Liu Y."/>
            <person name="Xu W."/>
            <person name="Pan J."/>
            <person name="Luo Z.H."/>
            <person name="Li M."/>
        </authorList>
    </citation>
    <scope>NUCLEOTIDE SEQUENCE [LARGE SCALE GENOMIC DNA]</scope>
    <source>
        <strain evidence="14">SpSt-776</strain>
    </source>
</reference>
<comment type="caution">
    <text evidence="14">The sequence shown here is derived from an EMBL/GenBank/DDBJ whole genome shotgun (WGS) entry which is preliminary data.</text>
</comment>
<evidence type="ECO:0000256" key="5">
    <source>
        <dbReference type="ARBA" id="ARBA00022694"/>
    </source>
</evidence>
<evidence type="ECO:0000256" key="8">
    <source>
        <dbReference type="ARBA" id="ARBA00022842"/>
    </source>
</evidence>
<comment type="subunit">
    <text evidence="10">Monomer.</text>
</comment>
<sequence length="315" mass="35832">MGRIKVAILVGPTAVGKTAVAVAAAQRLGAEIINADSIQVYRELDIGTAKPSLAERARAPHHLVDIINPDEPYDAARYAREAREVISRLAARGVPPLVVGGTGLYIKALLYGLFADGVARPDIRQRLREERRMLGLAALYERLRRADPQTASRLAPGDTYRILRALEVLEATGRPLSAFLEEHRFRDCPYDPVKIGLILPRPELYARINQRVDLMLAAGWLEEVRGLLTRYGPDLKPLRSLGYRHLVAYLQGKAGWEETVSHIKRDTRHYAKRQLTWFRADPEIRWFQPHQMTEIIRLLEEFWQNLDNDRKVAVR</sequence>
<dbReference type="SUPFAM" id="SSF52540">
    <property type="entry name" value="P-loop containing nucleoside triphosphate hydrolases"/>
    <property type="match status" value="2"/>
</dbReference>
<feature type="site" description="Interaction with substrate tRNA" evidence="10">
    <location>
        <position position="124"/>
    </location>
</feature>
<evidence type="ECO:0000256" key="3">
    <source>
        <dbReference type="ARBA" id="ARBA00005842"/>
    </source>
</evidence>
<dbReference type="PANTHER" id="PTHR11088">
    <property type="entry name" value="TRNA DIMETHYLALLYLTRANSFERASE"/>
    <property type="match status" value="1"/>
</dbReference>
<organism evidence="14">
    <name type="scientific">Desulfobacca acetoxidans</name>
    <dbReference type="NCBI Taxonomy" id="60893"/>
    <lineage>
        <taxon>Bacteria</taxon>
        <taxon>Pseudomonadati</taxon>
        <taxon>Thermodesulfobacteriota</taxon>
        <taxon>Desulfobaccia</taxon>
        <taxon>Desulfobaccales</taxon>
        <taxon>Desulfobaccaceae</taxon>
        <taxon>Desulfobacca</taxon>
    </lineage>
</organism>
<keyword evidence="6 10" id="KW-0547">Nucleotide-binding</keyword>
<feature type="site" description="Interaction with substrate tRNA" evidence="10">
    <location>
        <position position="102"/>
    </location>
</feature>
<keyword evidence="7 10" id="KW-0067">ATP-binding</keyword>
<evidence type="ECO:0000256" key="11">
    <source>
        <dbReference type="RuleBase" id="RU003783"/>
    </source>
</evidence>
<gene>
    <name evidence="10 14" type="primary">miaA</name>
    <name evidence="14" type="ORF">ENV62_01795</name>
</gene>
<comment type="function">
    <text evidence="2 10 12">Catalyzes the transfer of a dimethylallyl group onto the adenine at position 37 in tRNAs that read codons beginning with uridine, leading to the formation of N6-(dimethylallyl)adenosine (i(6)A).</text>
</comment>
<evidence type="ECO:0000256" key="12">
    <source>
        <dbReference type="RuleBase" id="RU003784"/>
    </source>
</evidence>
<dbReference type="InterPro" id="IPR018022">
    <property type="entry name" value="IPT"/>
</dbReference>
<dbReference type="Pfam" id="PF01715">
    <property type="entry name" value="IPPT"/>
    <property type="match status" value="1"/>
</dbReference>
<dbReference type="Gene3D" id="1.10.20.140">
    <property type="match status" value="1"/>
</dbReference>
<protein>
    <recommendedName>
        <fullName evidence="10">tRNA dimethylallyltransferase</fullName>
        <ecNumber evidence="10">2.5.1.75</ecNumber>
    </recommendedName>
    <alternativeName>
        <fullName evidence="10">Dimethylallyl diphosphate:tRNA dimethylallyltransferase</fullName>
        <shortName evidence="10">DMAPP:tRNA dimethylallyltransferase</shortName>
        <shortName evidence="10">DMATase</shortName>
    </alternativeName>
    <alternativeName>
        <fullName evidence="10">Isopentenyl-diphosphate:tRNA isopentenyltransferase</fullName>
        <shortName evidence="10">IPP transferase</shortName>
        <shortName evidence="10">IPPT</shortName>
        <shortName evidence="10">IPTase</shortName>
    </alternativeName>
</protein>
<dbReference type="GO" id="GO:0052381">
    <property type="term" value="F:tRNA dimethylallyltransferase activity"/>
    <property type="evidence" value="ECO:0007669"/>
    <property type="project" value="UniProtKB-UniRule"/>
</dbReference>
<dbReference type="GO" id="GO:0006400">
    <property type="term" value="P:tRNA modification"/>
    <property type="evidence" value="ECO:0007669"/>
    <property type="project" value="TreeGrafter"/>
</dbReference>
<comment type="catalytic activity">
    <reaction evidence="9 10 11">
        <text>adenosine(37) in tRNA + dimethylallyl diphosphate = N(6)-dimethylallyladenosine(37) in tRNA + diphosphate</text>
        <dbReference type="Rhea" id="RHEA:26482"/>
        <dbReference type="Rhea" id="RHEA-COMP:10162"/>
        <dbReference type="Rhea" id="RHEA-COMP:10375"/>
        <dbReference type="ChEBI" id="CHEBI:33019"/>
        <dbReference type="ChEBI" id="CHEBI:57623"/>
        <dbReference type="ChEBI" id="CHEBI:74411"/>
        <dbReference type="ChEBI" id="CHEBI:74415"/>
        <dbReference type="EC" id="2.5.1.75"/>
    </reaction>
</comment>
<dbReference type="NCBIfam" id="TIGR00174">
    <property type="entry name" value="miaA"/>
    <property type="match status" value="1"/>
</dbReference>
<evidence type="ECO:0000256" key="9">
    <source>
        <dbReference type="ARBA" id="ARBA00049563"/>
    </source>
</evidence>
<feature type="binding site" evidence="10">
    <location>
        <begin position="13"/>
        <end position="18"/>
    </location>
    <ligand>
        <name>substrate</name>
    </ligand>
</feature>
<dbReference type="InterPro" id="IPR027417">
    <property type="entry name" value="P-loop_NTPase"/>
</dbReference>
<dbReference type="Gene3D" id="3.40.50.300">
    <property type="entry name" value="P-loop containing nucleotide triphosphate hydrolases"/>
    <property type="match status" value="1"/>
</dbReference>
<keyword evidence="5 10" id="KW-0819">tRNA processing</keyword>
<evidence type="ECO:0000256" key="7">
    <source>
        <dbReference type="ARBA" id="ARBA00022840"/>
    </source>
</evidence>
<keyword evidence="8 10" id="KW-0460">Magnesium</keyword>
<feature type="region of interest" description="Interaction with substrate tRNA" evidence="10">
    <location>
        <begin position="36"/>
        <end position="39"/>
    </location>
</feature>